<gene>
    <name evidence="4" type="ORF">SAE01_03320</name>
</gene>
<dbReference type="SUPFAM" id="SSF50156">
    <property type="entry name" value="PDZ domain-like"/>
    <property type="match status" value="1"/>
</dbReference>
<feature type="domain" description="PDZ" evidence="2">
    <location>
        <begin position="481"/>
        <end position="555"/>
    </location>
</feature>
<comment type="caution">
    <text evidence="4">The sequence shown here is derived from an EMBL/GenBank/DDBJ whole genome shotgun (WGS) entry which is preliminary data.</text>
</comment>
<dbReference type="PIRSF" id="PIRSF016493">
    <property type="entry name" value="Glycyl_aminpptds"/>
    <property type="match status" value="1"/>
</dbReference>
<feature type="domain" description="Peptidase M61 N-terminal" evidence="3">
    <location>
        <begin position="9"/>
        <end position="174"/>
    </location>
</feature>
<dbReference type="Pfam" id="PF17899">
    <property type="entry name" value="Peptidase_M61_N"/>
    <property type="match status" value="1"/>
</dbReference>
<keyword evidence="5" id="KW-1185">Reference proteome</keyword>
<organism evidence="4 5">
    <name type="scientific">Segetibacter aerophilus</name>
    <dbReference type="NCBI Taxonomy" id="670293"/>
    <lineage>
        <taxon>Bacteria</taxon>
        <taxon>Pseudomonadati</taxon>
        <taxon>Bacteroidota</taxon>
        <taxon>Chitinophagia</taxon>
        <taxon>Chitinophagales</taxon>
        <taxon>Chitinophagaceae</taxon>
        <taxon>Segetibacter</taxon>
    </lineage>
</organism>
<reference evidence="4 5" key="1">
    <citation type="submission" date="2019-07" db="EMBL/GenBank/DDBJ databases">
        <title>Whole genome shotgun sequence of Segetibacter aerophilus NBRC 106135.</title>
        <authorList>
            <person name="Hosoyama A."/>
            <person name="Uohara A."/>
            <person name="Ohji S."/>
            <person name="Ichikawa N."/>
        </authorList>
    </citation>
    <scope>NUCLEOTIDE SEQUENCE [LARGE SCALE GENOMIC DNA]</scope>
    <source>
        <strain evidence="4 5">NBRC 106135</strain>
    </source>
</reference>
<dbReference type="InterPro" id="IPR001478">
    <property type="entry name" value="PDZ"/>
</dbReference>
<dbReference type="InterPro" id="IPR027268">
    <property type="entry name" value="Peptidase_M4/M1_CTD_sf"/>
</dbReference>
<dbReference type="SUPFAM" id="SSF55486">
    <property type="entry name" value="Metalloproteases ('zincins'), catalytic domain"/>
    <property type="match status" value="1"/>
</dbReference>
<dbReference type="Proteomes" id="UP000321513">
    <property type="component" value="Unassembled WGS sequence"/>
</dbReference>
<dbReference type="EMBL" id="BJYT01000001">
    <property type="protein sequence ID" value="GEO07836.1"/>
    <property type="molecule type" value="Genomic_DNA"/>
</dbReference>
<dbReference type="InterPro" id="IPR024191">
    <property type="entry name" value="Peptidase_M61"/>
</dbReference>
<dbReference type="AlphaFoldDB" id="A0A512B7A7"/>
<dbReference type="InterPro" id="IPR040756">
    <property type="entry name" value="Peptidase_M61_N"/>
</dbReference>
<dbReference type="Gene3D" id="1.10.390.10">
    <property type="entry name" value="Neutral Protease Domain 2"/>
    <property type="match status" value="1"/>
</dbReference>
<name>A0A512B7A7_9BACT</name>
<protein>
    <recommendedName>
        <fullName evidence="6">Peptidase M61</fullName>
    </recommendedName>
</protein>
<evidence type="ECO:0000259" key="1">
    <source>
        <dbReference type="Pfam" id="PF05299"/>
    </source>
</evidence>
<dbReference type="Pfam" id="PF05299">
    <property type="entry name" value="Peptidase_M61"/>
    <property type="match status" value="1"/>
</dbReference>
<evidence type="ECO:0000313" key="5">
    <source>
        <dbReference type="Proteomes" id="UP000321513"/>
    </source>
</evidence>
<evidence type="ECO:0000259" key="3">
    <source>
        <dbReference type="Pfam" id="PF17899"/>
    </source>
</evidence>
<sequence>MSAISQHLRYQFSAPNAVHHEAEITIVADGLTGSSAIFRMSRSSPGRYAKHEFGKNVYNVMAYSAAGKPLKVDKDDADVYRVTGHKGTVKLTYTLFGNYADGTYASIDISGYHLNMPASFMWVKGLEAAPITIQFAVPVASWKIATQLKSTSDPLTFTAPNLQYFMDAPTKVGNLHWREWTVTNTDNKPYKFRLALEAEGTEASIDSFTEKVKQIVIAAKNVFGELPAYDYGTYTFIASINPFVHGDGMEHRNSTMITIPADFDGSDDLLGVFAHEFFHCWNVERIRPKSLEPFNFEKSNMSGALWVAEGFTQYYGSLLQVRAGVMHDSDFISNMSGLVNAKTNTPGGQLYTPIENSQRAVFVDAGVSIDRTNYPNMFTSYYSYGGAIALALDLELRNRFNKSQDDVMKELWKKHGKTEVPYTIPDVQNALAAVTNVSYANDFFKKYVYGHEAIDYKKLFAAAGYSINPANAGKASLGRVNFDSTENGLTISRNTIRNTPLYNAGLDVDDILVDVDGKRLKGITTVNEIIAKHKIGDKIVLTYLHRNNPIKTTITLTEDPWIKIEKIAKGTSDKQEQLSTRWMKGS</sequence>
<dbReference type="Pfam" id="PF13180">
    <property type="entry name" value="PDZ_2"/>
    <property type="match status" value="1"/>
</dbReference>
<dbReference type="Gene3D" id="2.30.42.10">
    <property type="match status" value="1"/>
</dbReference>
<dbReference type="InterPro" id="IPR036034">
    <property type="entry name" value="PDZ_sf"/>
</dbReference>
<dbReference type="InterPro" id="IPR007963">
    <property type="entry name" value="Peptidase_M61_catalytic"/>
</dbReference>
<accession>A0A512B7A7</accession>
<evidence type="ECO:0008006" key="6">
    <source>
        <dbReference type="Google" id="ProtNLM"/>
    </source>
</evidence>
<dbReference type="Gene3D" id="2.60.40.3650">
    <property type="match status" value="1"/>
</dbReference>
<proteinExistence type="predicted"/>
<evidence type="ECO:0000313" key="4">
    <source>
        <dbReference type="EMBL" id="GEO07836.1"/>
    </source>
</evidence>
<evidence type="ECO:0000259" key="2">
    <source>
        <dbReference type="Pfam" id="PF13180"/>
    </source>
</evidence>
<feature type="domain" description="Peptidase M61 catalytic" evidence="1">
    <location>
        <begin position="269"/>
        <end position="386"/>
    </location>
</feature>